<dbReference type="PRINTS" id="PR00320">
    <property type="entry name" value="GPROTEINBRPT"/>
</dbReference>
<feature type="repeat" description="WD" evidence="3">
    <location>
        <begin position="168"/>
        <end position="209"/>
    </location>
</feature>
<dbReference type="EMBL" id="ML996094">
    <property type="protein sequence ID" value="KAF2147958.1"/>
    <property type="molecule type" value="Genomic_DNA"/>
</dbReference>
<keyword evidence="4" id="KW-0472">Membrane</keyword>
<evidence type="ECO:0000256" key="3">
    <source>
        <dbReference type="PROSITE-ProRule" id="PRU00221"/>
    </source>
</evidence>
<proteinExistence type="predicted"/>
<keyword evidence="1 3" id="KW-0853">WD repeat</keyword>
<dbReference type="PANTHER" id="PTHR19879:SF9">
    <property type="entry name" value="TRANSCRIPTION INITIATION FACTOR TFIID SUBUNIT 5"/>
    <property type="match status" value="1"/>
</dbReference>
<dbReference type="InterPro" id="IPR020472">
    <property type="entry name" value="WD40_PAC1"/>
</dbReference>
<evidence type="ECO:0000313" key="7">
    <source>
        <dbReference type="Proteomes" id="UP000799439"/>
    </source>
</evidence>
<dbReference type="PROSITE" id="PS00678">
    <property type="entry name" value="WD_REPEATS_1"/>
    <property type="match status" value="3"/>
</dbReference>
<evidence type="ECO:0000259" key="5">
    <source>
        <dbReference type="Pfam" id="PF20684"/>
    </source>
</evidence>
<name>A0A9P4MC93_9PEZI</name>
<dbReference type="OrthoDB" id="10017208at2759"/>
<feature type="repeat" description="WD" evidence="3">
    <location>
        <begin position="252"/>
        <end position="293"/>
    </location>
</feature>
<keyword evidence="7" id="KW-1185">Reference proteome</keyword>
<gene>
    <name evidence="6" type="ORF">K461DRAFT_67022</name>
</gene>
<dbReference type="InterPro" id="IPR015943">
    <property type="entry name" value="WD40/YVTN_repeat-like_dom_sf"/>
</dbReference>
<dbReference type="Gene3D" id="2.130.10.10">
    <property type="entry name" value="YVTN repeat-like/Quinoprotein amine dehydrogenase"/>
    <property type="match status" value="2"/>
</dbReference>
<feature type="transmembrane region" description="Helical" evidence="4">
    <location>
        <begin position="98"/>
        <end position="122"/>
    </location>
</feature>
<evidence type="ECO:0000256" key="1">
    <source>
        <dbReference type="ARBA" id="ARBA00022574"/>
    </source>
</evidence>
<dbReference type="InterPro" id="IPR049326">
    <property type="entry name" value="Rhodopsin_dom_fungi"/>
</dbReference>
<dbReference type="AlphaFoldDB" id="A0A9P4MC93"/>
<feature type="transmembrane region" description="Helical" evidence="4">
    <location>
        <begin position="20"/>
        <end position="41"/>
    </location>
</feature>
<dbReference type="PROSITE" id="PS50294">
    <property type="entry name" value="WD_REPEATS_REGION"/>
    <property type="match status" value="3"/>
</dbReference>
<dbReference type="SUPFAM" id="SSF50978">
    <property type="entry name" value="WD40 repeat-like"/>
    <property type="match status" value="1"/>
</dbReference>
<reference evidence="6" key="1">
    <citation type="journal article" date="2020" name="Stud. Mycol.">
        <title>101 Dothideomycetes genomes: a test case for predicting lifestyles and emergence of pathogens.</title>
        <authorList>
            <person name="Haridas S."/>
            <person name="Albert R."/>
            <person name="Binder M."/>
            <person name="Bloem J."/>
            <person name="Labutti K."/>
            <person name="Salamov A."/>
            <person name="Andreopoulos B."/>
            <person name="Baker S."/>
            <person name="Barry K."/>
            <person name="Bills G."/>
            <person name="Bluhm B."/>
            <person name="Cannon C."/>
            <person name="Castanera R."/>
            <person name="Culley D."/>
            <person name="Daum C."/>
            <person name="Ezra D."/>
            <person name="Gonzalez J."/>
            <person name="Henrissat B."/>
            <person name="Kuo A."/>
            <person name="Liang C."/>
            <person name="Lipzen A."/>
            <person name="Lutzoni F."/>
            <person name="Magnuson J."/>
            <person name="Mondo S."/>
            <person name="Nolan M."/>
            <person name="Ohm R."/>
            <person name="Pangilinan J."/>
            <person name="Park H.-J."/>
            <person name="Ramirez L."/>
            <person name="Alfaro M."/>
            <person name="Sun H."/>
            <person name="Tritt A."/>
            <person name="Yoshinaga Y."/>
            <person name="Zwiers L.-H."/>
            <person name="Turgeon B."/>
            <person name="Goodwin S."/>
            <person name="Spatafora J."/>
            <person name="Crous P."/>
            <person name="Grigoriev I."/>
        </authorList>
    </citation>
    <scope>NUCLEOTIDE SEQUENCE</scope>
    <source>
        <strain evidence="6">CBS 260.36</strain>
    </source>
</reference>
<dbReference type="PANTHER" id="PTHR19879">
    <property type="entry name" value="TRANSCRIPTION INITIATION FACTOR TFIID"/>
    <property type="match status" value="1"/>
</dbReference>
<keyword evidence="4" id="KW-1133">Transmembrane helix</keyword>
<evidence type="ECO:0000256" key="2">
    <source>
        <dbReference type="ARBA" id="ARBA00022737"/>
    </source>
</evidence>
<comment type="caution">
    <text evidence="6">The sequence shown here is derived from an EMBL/GenBank/DDBJ whole genome shotgun (WGS) entry which is preliminary data.</text>
</comment>
<feature type="domain" description="Rhodopsin" evidence="5">
    <location>
        <begin position="37"/>
        <end position="167"/>
    </location>
</feature>
<sequence length="391" mass="43744">MGWIYNGSAELDGHSNYPTIIGSIMATTIVMVAVVFARFYVRLRLVRGVGADDWLVLASTIGSLIYAIGAIVQTRWGLGLPMREVPKQDRVELKMLNYSFRSFYCIAVCCWKIALCHSYLQITTNSQARTIRRLTWAAMGFCIIFTIYYTLTTAFECHPVSKYIHNDPAVHTFIVNALSFSPDSYSLASASSDDSIRIWNARTGEQIHVLKGHNSRVVAVKFSTDSLSLVSGSWDRTARLWDLTPIEDMGTVEGHTERVNGVKFSPDGSIVASVAADWTVRLWNVHTGEQITSWPTYGIKDILEFSDDGLTVYTDIETFEIDVSMLPTVTQIPSKDTLELKDQWLLHRGKEIFWLPFEYRGTCSAVLGNTIVIGQASGAISFLRVSDTTFE</sequence>
<dbReference type="InterPro" id="IPR019775">
    <property type="entry name" value="WD40_repeat_CS"/>
</dbReference>
<organism evidence="6 7">
    <name type="scientific">Myriangium duriaei CBS 260.36</name>
    <dbReference type="NCBI Taxonomy" id="1168546"/>
    <lineage>
        <taxon>Eukaryota</taxon>
        <taxon>Fungi</taxon>
        <taxon>Dikarya</taxon>
        <taxon>Ascomycota</taxon>
        <taxon>Pezizomycotina</taxon>
        <taxon>Dothideomycetes</taxon>
        <taxon>Dothideomycetidae</taxon>
        <taxon>Myriangiales</taxon>
        <taxon>Myriangiaceae</taxon>
        <taxon>Myriangium</taxon>
    </lineage>
</organism>
<dbReference type="Pfam" id="PF20684">
    <property type="entry name" value="Fung_rhodopsin"/>
    <property type="match status" value="1"/>
</dbReference>
<keyword evidence="2" id="KW-0677">Repeat</keyword>
<evidence type="ECO:0000256" key="4">
    <source>
        <dbReference type="SAM" id="Phobius"/>
    </source>
</evidence>
<dbReference type="Proteomes" id="UP000799439">
    <property type="component" value="Unassembled WGS sequence"/>
</dbReference>
<keyword evidence="4" id="KW-0812">Transmembrane</keyword>
<dbReference type="SMART" id="SM00320">
    <property type="entry name" value="WD40"/>
    <property type="match status" value="3"/>
</dbReference>
<dbReference type="InterPro" id="IPR001680">
    <property type="entry name" value="WD40_rpt"/>
</dbReference>
<protein>
    <submittedName>
        <fullName evidence="6">WD40 repeat-like protein</fullName>
    </submittedName>
</protein>
<feature type="transmembrane region" description="Helical" evidence="4">
    <location>
        <begin position="53"/>
        <end position="78"/>
    </location>
</feature>
<accession>A0A9P4MC93</accession>
<evidence type="ECO:0000313" key="6">
    <source>
        <dbReference type="EMBL" id="KAF2147958.1"/>
    </source>
</evidence>
<feature type="transmembrane region" description="Helical" evidence="4">
    <location>
        <begin position="134"/>
        <end position="151"/>
    </location>
</feature>
<feature type="repeat" description="WD" evidence="3">
    <location>
        <begin position="210"/>
        <end position="251"/>
    </location>
</feature>
<dbReference type="InterPro" id="IPR036322">
    <property type="entry name" value="WD40_repeat_dom_sf"/>
</dbReference>
<dbReference type="Pfam" id="PF00400">
    <property type="entry name" value="WD40"/>
    <property type="match status" value="3"/>
</dbReference>
<dbReference type="PROSITE" id="PS50082">
    <property type="entry name" value="WD_REPEATS_2"/>
    <property type="match status" value="3"/>
</dbReference>